<dbReference type="GO" id="GO:0003700">
    <property type="term" value="F:DNA-binding transcription factor activity"/>
    <property type="evidence" value="ECO:0007669"/>
    <property type="project" value="InterPro"/>
</dbReference>
<evidence type="ECO:0000313" key="15">
    <source>
        <dbReference type="RefSeq" id="XP_015590255.2"/>
    </source>
</evidence>
<dbReference type="InterPro" id="IPR035500">
    <property type="entry name" value="NHR-like_dom_sf"/>
</dbReference>
<keyword evidence="3 10" id="KW-0863">Zinc-finger</keyword>
<dbReference type="SUPFAM" id="SSF48508">
    <property type="entry name" value="Nuclear receptor ligand-binding domain"/>
    <property type="match status" value="1"/>
</dbReference>
<organism evidence="14 15">
    <name type="scientific">Cephus cinctus</name>
    <name type="common">Wheat stem sawfly</name>
    <dbReference type="NCBI Taxonomy" id="211228"/>
    <lineage>
        <taxon>Eukaryota</taxon>
        <taxon>Metazoa</taxon>
        <taxon>Ecdysozoa</taxon>
        <taxon>Arthropoda</taxon>
        <taxon>Hexapoda</taxon>
        <taxon>Insecta</taxon>
        <taxon>Pterygota</taxon>
        <taxon>Neoptera</taxon>
        <taxon>Endopterygota</taxon>
        <taxon>Hymenoptera</taxon>
        <taxon>Cephoidea</taxon>
        <taxon>Cephidae</taxon>
        <taxon>Cephus</taxon>
    </lineage>
</organism>
<dbReference type="GeneID" id="107265364"/>
<dbReference type="KEGG" id="ccin:107265364"/>
<comment type="subcellular location">
    <subcellularLocation>
        <location evidence="1 10">Nucleus</location>
    </subcellularLocation>
</comment>
<evidence type="ECO:0000256" key="2">
    <source>
        <dbReference type="ARBA" id="ARBA00022723"/>
    </source>
</evidence>
<dbReference type="Pfam" id="PF00105">
    <property type="entry name" value="zf-C4"/>
    <property type="match status" value="1"/>
</dbReference>
<dbReference type="PANTHER" id="PTHR24083">
    <property type="entry name" value="NUCLEAR HORMONE RECEPTOR"/>
    <property type="match status" value="1"/>
</dbReference>
<dbReference type="GO" id="GO:0005634">
    <property type="term" value="C:nucleus"/>
    <property type="evidence" value="ECO:0007669"/>
    <property type="project" value="UniProtKB-SubCell"/>
</dbReference>
<evidence type="ECO:0000256" key="1">
    <source>
        <dbReference type="ARBA" id="ARBA00004123"/>
    </source>
</evidence>
<feature type="domain" description="NR LBD" evidence="13">
    <location>
        <begin position="223"/>
        <end position="442"/>
    </location>
</feature>
<keyword evidence="7 10" id="KW-0804">Transcription</keyword>
<evidence type="ECO:0000259" key="12">
    <source>
        <dbReference type="PROSITE" id="PS51030"/>
    </source>
</evidence>
<keyword evidence="14" id="KW-1185">Reference proteome</keyword>
<keyword evidence="5 10" id="KW-0805">Transcription regulation</keyword>
<dbReference type="Gene3D" id="3.30.50.10">
    <property type="entry name" value="Erythroid Transcription Factor GATA-1, subunit A"/>
    <property type="match status" value="1"/>
</dbReference>
<dbReference type="FunFam" id="3.30.50.10:FF:000019">
    <property type="entry name" value="Nuclear receptor subfamily 2 group E member"/>
    <property type="match status" value="1"/>
</dbReference>
<dbReference type="SUPFAM" id="SSF57716">
    <property type="entry name" value="Glucocorticoid receptor-like (DNA-binding domain)"/>
    <property type="match status" value="1"/>
</dbReference>
<dbReference type="InterPro" id="IPR050274">
    <property type="entry name" value="Nuclear_hormone_rcpt_NR2"/>
</dbReference>
<feature type="region of interest" description="Disordered" evidence="11">
    <location>
        <begin position="83"/>
        <end position="130"/>
    </location>
</feature>
<dbReference type="PRINTS" id="PR00047">
    <property type="entry name" value="STROIDFINGER"/>
</dbReference>
<dbReference type="GO" id="GO:0043565">
    <property type="term" value="F:sequence-specific DNA binding"/>
    <property type="evidence" value="ECO:0007669"/>
    <property type="project" value="InterPro"/>
</dbReference>
<dbReference type="InterPro" id="IPR013088">
    <property type="entry name" value="Znf_NHR/GATA"/>
</dbReference>
<keyword evidence="8 10" id="KW-0675">Receptor</keyword>
<evidence type="ECO:0000259" key="13">
    <source>
        <dbReference type="PROSITE" id="PS51843"/>
    </source>
</evidence>
<evidence type="ECO:0000256" key="11">
    <source>
        <dbReference type="SAM" id="MobiDB-lite"/>
    </source>
</evidence>
<evidence type="ECO:0000256" key="10">
    <source>
        <dbReference type="RuleBase" id="RU004334"/>
    </source>
</evidence>
<proteinExistence type="inferred from homology"/>
<dbReference type="GO" id="GO:0008270">
    <property type="term" value="F:zinc ion binding"/>
    <property type="evidence" value="ECO:0007669"/>
    <property type="project" value="UniProtKB-KW"/>
</dbReference>
<feature type="domain" description="Nuclear receptor" evidence="12">
    <location>
        <begin position="9"/>
        <end position="88"/>
    </location>
</feature>
<evidence type="ECO:0000313" key="14">
    <source>
        <dbReference type="Proteomes" id="UP000694920"/>
    </source>
</evidence>
<feature type="region of interest" description="Disordered" evidence="11">
    <location>
        <begin position="164"/>
        <end position="187"/>
    </location>
</feature>
<dbReference type="GO" id="GO:0032502">
    <property type="term" value="P:developmental process"/>
    <property type="evidence" value="ECO:0007669"/>
    <property type="project" value="UniProtKB-ARBA"/>
</dbReference>
<dbReference type="PROSITE" id="PS00031">
    <property type="entry name" value="NUCLEAR_REC_DBD_1"/>
    <property type="match status" value="1"/>
</dbReference>
<keyword evidence="4 10" id="KW-0862">Zinc</keyword>
<name>A0AAJ7BN83_CEPCN</name>
<dbReference type="RefSeq" id="XP_015590255.2">
    <property type="nucleotide sequence ID" value="XM_015734769.2"/>
</dbReference>
<evidence type="ECO:0000256" key="4">
    <source>
        <dbReference type="ARBA" id="ARBA00022833"/>
    </source>
</evidence>
<dbReference type="PROSITE" id="PS51030">
    <property type="entry name" value="NUCLEAR_REC_DBD_2"/>
    <property type="match status" value="1"/>
</dbReference>
<dbReference type="PROSITE" id="PS51843">
    <property type="entry name" value="NR_LBD"/>
    <property type="match status" value="1"/>
</dbReference>
<dbReference type="Proteomes" id="UP000694920">
    <property type="component" value="Unplaced"/>
</dbReference>
<accession>A0AAJ7BN83</accession>
<keyword evidence="9 10" id="KW-0539">Nucleus</keyword>
<dbReference type="SMART" id="SM00430">
    <property type="entry name" value="HOLI"/>
    <property type="match status" value="1"/>
</dbReference>
<evidence type="ECO:0000256" key="6">
    <source>
        <dbReference type="ARBA" id="ARBA00023125"/>
    </source>
</evidence>
<dbReference type="SMART" id="SM00399">
    <property type="entry name" value="ZnF_C4"/>
    <property type="match status" value="1"/>
</dbReference>
<dbReference type="PRINTS" id="PR00398">
    <property type="entry name" value="STRDHORMONER"/>
</dbReference>
<dbReference type="InterPro" id="IPR001723">
    <property type="entry name" value="Nuclear_hrmn_rcpt"/>
</dbReference>
<dbReference type="InterPro" id="IPR000536">
    <property type="entry name" value="Nucl_hrmn_rcpt_lig-bd"/>
</dbReference>
<evidence type="ECO:0000256" key="9">
    <source>
        <dbReference type="ARBA" id="ARBA00023242"/>
    </source>
</evidence>
<gene>
    <name evidence="15" type="primary">LOC107265364</name>
</gene>
<sequence>MGTGDRLLDIPCNVCGDRSSGKHYGIYSCDGCSGFFKRSIHSNREYTCKAQGAMKGRCPIDKTHRNQCRACRLTKCFKASMNRDAVQHERGPRKPKPLSVLTDKRHQQQSPNGVTRLSPHPGTPGHHDTSRVEFRAHILAHQRRLRCERRPYSRPVALMQKPFETTPSSASLVPPPPPPPPSPQTTALNHSAAVTLRPQPPLLQILMTPEKYQEIMWSARLRSESEVSLDQTETETSHSPTASLQSLSPTWEILQETTARLLFMAVRWVRWLAPFRTLAEPDQLLLLERAWTPLFLLHLAQWSVSWDISGILESKHVRGKLPYDNDESHGDLTKILHIMRKFRQIGLDTNECGCLKAVALFASDTRDLNEVETVDKLQDQAQCILSDYIRSRYQDPHRCGRLLMLLWSLRTVKPSTVEFLFFRETIGEIPIARLLRDMYMEGYANNIYNTQTVCQYNARDDKNEHPNCPQPVDTYGFISNCGI</sequence>
<comment type="similarity">
    <text evidence="10">Belongs to the nuclear hormone receptor family.</text>
</comment>
<evidence type="ECO:0000256" key="8">
    <source>
        <dbReference type="ARBA" id="ARBA00023170"/>
    </source>
</evidence>
<dbReference type="Gene3D" id="1.10.565.10">
    <property type="entry name" value="Retinoid X Receptor"/>
    <property type="match status" value="1"/>
</dbReference>
<evidence type="ECO:0000256" key="5">
    <source>
        <dbReference type="ARBA" id="ARBA00023015"/>
    </source>
</evidence>
<dbReference type="Pfam" id="PF00104">
    <property type="entry name" value="Hormone_recep"/>
    <property type="match status" value="1"/>
</dbReference>
<keyword evidence="2 10" id="KW-0479">Metal-binding</keyword>
<protein>
    <submittedName>
        <fullName evidence="15">Nuclear receptor subfamily 2 group E member 1 isoform X1</fullName>
    </submittedName>
</protein>
<dbReference type="AlphaFoldDB" id="A0AAJ7BN83"/>
<dbReference type="GO" id="GO:0000122">
    <property type="term" value="P:negative regulation of transcription by RNA polymerase II"/>
    <property type="evidence" value="ECO:0007669"/>
    <property type="project" value="UniProtKB-ARBA"/>
</dbReference>
<evidence type="ECO:0000256" key="3">
    <source>
        <dbReference type="ARBA" id="ARBA00022771"/>
    </source>
</evidence>
<feature type="compositionally biased region" description="Pro residues" evidence="11">
    <location>
        <begin position="173"/>
        <end position="183"/>
    </location>
</feature>
<keyword evidence="6 10" id="KW-0238">DNA-binding</keyword>
<dbReference type="InterPro" id="IPR001628">
    <property type="entry name" value="Znf_hrmn_rcpt"/>
</dbReference>
<reference evidence="15" key="1">
    <citation type="submission" date="2025-08" db="UniProtKB">
        <authorList>
            <consortium name="RefSeq"/>
        </authorList>
    </citation>
    <scope>IDENTIFICATION</scope>
</reference>
<evidence type="ECO:0000256" key="7">
    <source>
        <dbReference type="ARBA" id="ARBA00023163"/>
    </source>
</evidence>